<keyword evidence="1" id="KW-0853">WD repeat</keyword>
<dbReference type="InterPro" id="IPR015943">
    <property type="entry name" value="WD40/YVTN_repeat-like_dom_sf"/>
</dbReference>
<gene>
    <name evidence="2" type="ORF">CYLTODRAFT_449400</name>
</gene>
<evidence type="ECO:0000313" key="2">
    <source>
        <dbReference type="EMBL" id="KIY72928.1"/>
    </source>
</evidence>
<name>A0A0D7BQW5_9AGAR</name>
<protein>
    <submittedName>
        <fullName evidence="2">WD40 repeat-like protein</fullName>
    </submittedName>
</protein>
<dbReference type="AlphaFoldDB" id="A0A0D7BQW5"/>
<dbReference type="PANTHER" id="PTHR47232">
    <property type="entry name" value="TRANSDUCIN FAMILY PROTEIN / WD-40 REPEAT FAMILY PROTEIN"/>
    <property type="match status" value="1"/>
</dbReference>
<accession>A0A0D7BQW5</accession>
<dbReference type="PANTHER" id="PTHR47232:SF1">
    <property type="entry name" value="TRANSDUCIN FAMILY PROTEIN _ WD-40 REPEAT FAMILY PROTEIN"/>
    <property type="match status" value="1"/>
</dbReference>
<dbReference type="Pfam" id="PF00400">
    <property type="entry name" value="WD40"/>
    <property type="match status" value="1"/>
</dbReference>
<dbReference type="EMBL" id="KN880439">
    <property type="protein sequence ID" value="KIY72928.1"/>
    <property type="molecule type" value="Genomic_DNA"/>
</dbReference>
<dbReference type="InterPro" id="IPR001680">
    <property type="entry name" value="WD40_rpt"/>
</dbReference>
<dbReference type="SMART" id="SM00320">
    <property type="entry name" value="WD40"/>
    <property type="match status" value="4"/>
</dbReference>
<dbReference type="InterPro" id="IPR036322">
    <property type="entry name" value="WD40_repeat_dom_sf"/>
</dbReference>
<evidence type="ECO:0000256" key="1">
    <source>
        <dbReference type="PROSITE-ProRule" id="PRU00221"/>
    </source>
</evidence>
<dbReference type="OrthoDB" id="1897642at2759"/>
<dbReference type="PROSITE" id="PS50082">
    <property type="entry name" value="WD_REPEATS_2"/>
    <property type="match status" value="1"/>
</dbReference>
<dbReference type="Proteomes" id="UP000054007">
    <property type="component" value="Unassembled WGS sequence"/>
</dbReference>
<organism evidence="2 3">
    <name type="scientific">Cylindrobasidium torrendii FP15055 ss-10</name>
    <dbReference type="NCBI Taxonomy" id="1314674"/>
    <lineage>
        <taxon>Eukaryota</taxon>
        <taxon>Fungi</taxon>
        <taxon>Dikarya</taxon>
        <taxon>Basidiomycota</taxon>
        <taxon>Agaricomycotina</taxon>
        <taxon>Agaricomycetes</taxon>
        <taxon>Agaricomycetidae</taxon>
        <taxon>Agaricales</taxon>
        <taxon>Marasmiineae</taxon>
        <taxon>Physalacriaceae</taxon>
        <taxon>Cylindrobasidium</taxon>
    </lineage>
</organism>
<evidence type="ECO:0000313" key="3">
    <source>
        <dbReference type="Proteomes" id="UP000054007"/>
    </source>
</evidence>
<sequence length="412" mass="45899">MSGTFYSGTLFVPRTEWDELTQDRSAKLNTQVEEHENGLGSTSRPISIIDDDDDMEFPDIYALKTDNKDHHEALGTTMEFDELSEDTPAELTIVPVPLRQNDKFRRLVHAAGSSRYYTVSRLGDIEQVRLKDILRHVPARNQVNTPANTIVDDACLLNNGSKSIVLAGCNQEEKQLVSIALSSNATKKPTFIDRPTKQGKNAGVSAIFAMPDANKFVSGGHDHQVHLWSAADASSFALPKSHLLPMKHNSAVYAFLTLSDTSTKIISGGADCIINVCDVPSTRVVTSFKTSNSIFNVHEVASPFCTLLEVAHRDQQYEIRDYRTPERPVSRFGYDCQQSAGRFIRGASLVKSSLFACGDRQGRVRLWDMRNTARPVKQIVCMNKQKIAQVMFHDSERLLACTEDNHVILVKL</sequence>
<proteinExistence type="predicted"/>
<dbReference type="STRING" id="1314674.A0A0D7BQW5"/>
<dbReference type="Gene3D" id="2.130.10.10">
    <property type="entry name" value="YVTN repeat-like/Quinoprotein amine dehydrogenase"/>
    <property type="match status" value="1"/>
</dbReference>
<dbReference type="SUPFAM" id="SSF50978">
    <property type="entry name" value="WD40 repeat-like"/>
    <property type="match status" value="1"/>
</dbReference>
<keyword evidence="3" id="KW-1185">Reference proteome</keyword>
<feature type="repeat" description="WD" evidence="1">
    <location>
        <begin position="197"/>
        <end position="238"/>
    </location>
</feature>
<reference evidence="2 3" key="1">
    <citation type="journal article" date="2015" name="Fungal Genet. Biol.">
        <title>Evolution of novel wood decay mechanisms in Agaricales revealed by the genome sequences of Fistulina hepatica and Cylindrobasidium torrendii.</title>
        <authorList>
            <person name="Floudas D."/>
            <person name="Held B.W."/>
            <person name="Riley R."/>
            <person name="Nagy L.G."/>
            <person name="Koehler G."/>
            <person name="Ransdell A.S."/>
            <person name="Younus H."/>
            <person name="Chow J."/>
            <person name="Chiniquy J."/>
            <person name="Lipzen A."/>
            <person name="Tritt A."/>
            <person name="Sun H."/>
            <person name="Haridas S."/>
            <person name="LaButti K."/>
            <person name="Ohm R.A."/>
            <person name="Kues U."/>
            <person name="Blanchette R.A."/>
            <person name="Grigoriev I.V."/>
            <person name="Minto R.E."/>
            <person name="Hibbett D.S."/>
        </authorList>
    </citation>
    <scope>NUCLEOTIDE SEQUENCE [LARGE SCALE GENOMIC DNA]</scope>
    <source>
        <strain evidence="2 3">FP15055 ss-10</strain>
    </source>
</reference>